<dbReference type="CDD" id="cd02910">
    <property type="entry name" value="cupin_Yhhw_N"/>
    <property type="match status" value="1"/>
</dbReference>
<feature type="domain" description="Quercetin 2,3-dioxygenase C-terminal cupin" evidence="5">
    <location>
        <begin position="147"/>
        <end position="231"/>
    </location>
</feature>
<evidence type="ECO:0000259" key="4">
    <source>
        <dbReference type="Pfam" id="PF02678"/>
    </source>
</evidence>
<dbReference type="InterPro" id="IPR003829">
    <property type="entry name" value="Pirin_N_dom"/>
</dbReference>
<keyword evidence="2" id="KW-0408">Iron</keyword>
<feature type="binding site" evidence="2">
    <location>
        <position position="103"/>
    </location>
    <ligand>
        <name>Fe cation</name>
        <dbReference type="ChEBI" id="CHEBI:24875"/>
    </ligand>
</feature>
<feature type="binding site" evidence="2">
    <location>
        <position position="101"/>
    </location>
    <ligand>
        <name>Fe cation</name>
        <dbReference type="ChEBI" id="CHEBI:24875"/>
    </ligand>
</feature>
<dbReference type="PIRSF" id="PIRSF006232">
    <property type="entry name" value="Pirin"/>
    <property type="match status" value="1"/>
</dbReference>
<dbReference type="Pfam" id="PF17954">
    <property type="entry name" value="Pirin_C_2"/>
    <property type="match status" value="1"/>
</dbReference>
<accession>A0A916ZEB1</accession>
<dbReference type="InterPro" id="IPR011051">
    <property type="entry name" value="RmlC_Cupin_sf"/>
</dbReference>
<dbReference type="PANTHER" id="PTHR43212:SF3">
    <property type="entry name" value="QUERCETIN 2,3-DIOXYGENASE"/>
    <property type="match status" value="1"/>
</dbReference>
<dbReference type="AlphaFoldDB" id="A0A916ZEB1"/>
<evidence type="ECO:0000256" key="2">
    <source>
        <dbReference type="PIRSR" id="PIRSR006232-1"/>
    </source>
</evidence>
<protein>
    <submittedName>
        <fullName evidence="6">Quercetin 2,3-dioxygenase</fullName>
    </submittedName>
</protein>
<dbReference type="SUPFAM" id="SSF51182">
    <property type="entry name" value="RmlC-like cupins"/>
    <property type="match status" value="1"/>
</dbReference>
<evidence type="ECO:0000313" key="7">
    <source>
        <dbReference type="Proteomes" id="UP000612456"/>
    </source>
</evidence>
<comment type="similarity">
    <text evidence="1 3">Belongs to the pirin family.</text>
</comment>
<keyword evidence="2" id="KW-0479">Metal-binding</keyword>
<dbReference type="Proteomes" id="UP000612456">
    <property type="component" value="Unassembled WGS sequence"/>
</dbReference>
<comment type="caution">
    <text evidence="6">The sequence shown here is derived from an EMBL/GenBank/DDBJ whole genome shotgun (WGS) entry which is preliminary data.</text>
</comment>
<dbReference type="GO" id="GO:0046872">
    <property type="term" value="F:metal ion binding"/>
    <property type="evidence" value="ECO:0007669"/>
    <property type="project" value="UniProtKB-KW"/>
</dbReference>
<proteinExistence type="inferred from homology"/>
<evidence type="ECO:0000256" key="3">
    <source>
        <dbReference type="RuleBase" id="RU003457"/>
    </source>
</evidence>
<dbReference type="InterPro" id="IPR041602">
    <property type="entry name" value="Quercetinase_C"/>
</dbReference>
<reference evidence="6" key="2">
    <citation type="submission" date="2020-09" db="EMBL/GenBank/DDBJ databases">
        <authorList>
            <person name="Sun Q."/>
            <person name="Zhou Y."/>
        </authorList>
    </citation>
    <scope>NUCLEOTIDE SEQUENCE</scope>
    <source>
        <strain evidence="6">CGMCC 1.15178</strain>
    </source>
</reference>
<organism evidence="6 7">
    <name type="scientific">Paenibacillus nasutitermitis</name>
    <dbReference type="NCBI Taxonomy" id="1652958"/>
    <lineage>
        <taxon>Bacteria</taxon>
        <taxon>Bacillati</taxon>
        <taxon>Bacillota</taxon>
        <taxon>Bacilli</taxon>
        <taxon>Bacillales</taxon>
        <taxon>Paenibacillaceae</taxon>
        <taxon>Paenibacillus</taxon>
    </lineage>
</organism>
<evidence type="ECO:0000259" key="5">
    <source>
        <dbReference type="Pfam" id="PF17954"/>
    </source>
</evidence>
<sequence length="232" mass="25544">MIQVFAADERYSVDNGWLRSRPSFAFGEYADPDNTGFSVMRVCNDDYLAPGKGFGAHPHSDMEIVSIVLKGQIRHEDSLGNVETASVNELQRMSAGTGIVHAEFNPSDTEELNLLQLWFMPRERGLAPSYETGRYDASQLTNALIPVVTPDGAGQSASIQQDMTIYLGRLEAGKTLSFTQEEGRRMFLFLIEGSVAANEISLGQRDTARIESVTRLTLSADEASFVMLIDLP</sequence>
<dbReference type="Gene3D" id="2.60.120.10">
    <property type="entry name" value="Jelly Rolls"/>
    <property type="match status" value="2"/>
</dbReference>
<dbReference type="Pfam" id="PF02678">
    <property type="entry name" value="Pirin"/>
    <property type="match status" value="1"/>
</dbReference>
<dbReference type="InterPro" id="IPR014710">
    <property type="entry name" value="RmlC-like_jellyroll"/>
</dbReference>
<feature type="domain" description="Pirin N-terminal" evidence="4">
    <location>
        <begin position="14"/>
        <end position="118"/>
    </location>
</feature>
<reference evidence="6" key="1">
    <citation type="journal article" date="2014" name="Int. J. Syst. Evol. Microbiol.">
        <title>Complete genome sequence of Corynebacterium casei LMG S-19264T (=DSM 44701T), isolated from a smear-ripened cheese.</title>
        <authorList>
            <consortium name="US DOE Joint Genome Institute (JGI-PGF)"/>
            <person name="Walter F."/>
            <person name="Albersmeier A."/>
            <person name="Kalinowski J."/>
            <person name="Ruckert C."/>
        </authorList>
    </citation>
    <scope>NUCLEOTIDE SEQUENCE</scope>
    <source>
        <strain evidence="6">CGMCC 1.15178</strain>
    </source>
</reference>
<dbReference type="RefSeq" id="WP_188997292.1">
    <property type="nucleotide sequence ID" value="NZ_BMHP01000005.1"/>
</dbReference>
<evidence type="ECO:0000256" key="1">
    <source>
        <dbReference type="ARBA" id="ARBA00008416"/>
    </source>
</evidence>
<dbReference type="PANTHER" id="PTHR43212">
    <property type="entry name" value="QUERCETIN 2,3-DIOXYGENASE"/>
    <property type="match status" value="1"/>
</dbReference>
<gene>
    <name evidence="6" type="ORF">GCM10010911_56060</name>
</gene>
<feature type="binding site" evidence="2">
    <location>
        <position position="59"/>
    </location>
    <ligand>
        <name>Fe cation</name>
        <dbReference type="ChEBI" id="CHEBI:24875"/>
    </ligand>
</feature>
<dbReference type="InterPro" id="IPR012093">
    <property type="entry name" value="Pirin"/>
</dbReference>
<comment type="cofactor">
    <cofactor evidence="2">
        <name>Fe cation</name>
        <dbReference type="ChEBI" id="CHEBI:24875"/>
    </cofactor>
    <text evidence="2">Binds 1 Fe cation per subunit.</text>
</comment>
<keyword evidence="7" id="KW-1185">Reference proteome</keyword>
<dbReference type="EMBL" id="BMHP01000005">
    <property type="protein sequence ID" value="GGD90194.1"/>
    <property type="molecule type" value="Genomic_DNA"/>
</dbReference>
<name>A0A916ZEB1_9BACL</name>
<feature type="binding site" evidence="2">
    <location>
        <position position="57"/>
    </location>
    <ligand>
        <name>Fe cation</name>
        <dbReference type="ChEBI" id="CHEBI:24875"/>
    </ligand>
</feature>
<evidence type="ECO:0000313" key="6">
    <source>
        <dbReference type="EMBL" id="GGD90194.1"/>
    </source>
</evidence>